<feature type="region of interest" description="Disordered" evidence="3">
    <location>
        <begin position="1"/>
        <end position="22"/>
    </location>
</feature>
<evidence type="ECO:0000256" key="1">
    <source>
        <dbReference type="ARBA" id="ARBA00022741"/>
    </source>
</evidence>
<name>A0ABP7UEJ0_9ACTN</name>
<keyword evidence="2" id="KW-0067">ATP-binding</keyword>
<evidence type="ECO:0000313" key="4">
    <source>
        <dbReference type="EMBL" id="GAA4041732.1"/>
    </source>
</evidence>
<reference evidence="5" key="1">
    <citation type="journal article" date="2019" name="Int. J. Syst. Evol. Microbiol.">
        <title>The Global Catalogue of Microorganisms (GCM) 10K type strain sequencing project: providing services to taxonomists for standard genome sequencing and annotation.</title>
        <authorList>
            <consortium name="The Broad Institute Genomics Platform"/>
            <consortium name="The Broad Institute Genome Sequencing Center for Infectious Disease"/>
            <person name="Wu L."/>
            <person name="Ma J."/>
        </authorList>
    </citation>
    <scope>NUCLEOTIDE SEQUENCE [LARGE SCALE GENOMIC DNA]</scope>
    <source>
        <strain evidence="5">JCM 16925</strain>
    </source>
</reference>
<dbReference type="EMBL" id="BAAAZY010000003">
    <property type="protein sequence ID" value="GAA4041732.1"/>
    <property type="molecule type" value="Genomic_DNA"/>
</dbReference>
<sequence>MSSSSAASGTHPIAEASPLSLCAREPHVPADRLVAEMVPPPRFDSVRFSTYIPDPNQPSQTEAVGVLETFAGGLGGAHASGAGKAGKRGFLGFGRSKAPKTPAGPRGVYLDGGYGVGKTHLLASLWHATPAEPSLKAFGTFVELTNLVGALGFQQTVQTLSGHRLLCIDEFELDDPGDTVLVSSLLGKLVDAGVALAATSNTLPGKLGEGRFAAADFLREIQGLSARFRTLRIDGEDYRHRGLPEAPAPYSDEQVTKAAYATEGASLDDFPHLLDHLARVHPSRYGALTDGLKAVCLTDVQPIPDQSTALRLVVLADRLYDREVPVLASGMPFDKLFSEEMLKGGYRKKYFRAISRLTALARDAKGVVGA</sequence>
<dbReference type="PANTHER" id="PTHR12169:SF6">
    <property type="entry name" value="AFG1-LIKE ATPASE"/>
    <property type="match status" value="1"/>
</dbReference>
<dbReference type="PANTHER" id="PTHR12169">
    <property type="entry name" value="ATPASE N2B"/>
    <property type="match status" value="1"/>
</dbReference>
<dbReference type="RefSeq" id="WP_345008679.1">
    <property type="nucleotide sequence ID" value="NZ_BAAAZY010000003.1"/>
</dbReference>
<dbReference type="Gene3D" id="3.40.50.300">
    <property type="entry name" value="P-loop containing nucleotide triphosphate hydrolases"/>
    <property type="match status" value="1"/>
</dbReference>
<comment type="caution">
    <text evidence="4">The sequence shown here is derived from an EMBL/GenBank/DDBJ whole genome shotgun (WGS) entry which is preliminary data.</text>
</comment>
<dbReference type="SUPFAM" id="SSF52540">
    <property type="entry name" value="P-loop containing nucleoside triphosphate hydrolases"/>
    <property type="match status" value="1"/>
</dbReference>
<keyword evidence="4" id="KW-0131">Cell cycle</keyword>
<dbReference type="InterPro" id="IPR027417">
    <property type="entry name" value="P-loop_NTPase"/>
</dbReference>
<dbReference type="GO" id="GO:0051301">
    <property type="term" value="P:cell division"/>
    <property type="evidence" value="ECO:0007669"/>
    <property type="project" value="UniProtKB-KW"/>
</dbReference>
<protein>
    <submittedName>
        <fullName evidence="4">Cell division protein ZapE</fullName>
    </submittedName>
</protein>
<keyword evidence="1" id="KW-0547">Nucleotide-binding</keyword>
<dbReference type="NCBIfam" id="NF040713">
    <property type="entry name" value="ZapE"/>
    <property type="match status" value="1"/>
</dbReference>
<organism evidence="4 5">
    <name type="scientific">Streptomyces shaanxiensis</name>
    <dbReference type="NCBI Taxonomy" id="653357"/>
    <lineage>
        <taxon>Bacteria</taxon>
        <taxon>Bacillati</taxon>
        <taxon>Actinomycetota</taxon>
        <taxon>Actinomycetes</taxon>
        <taxon>Kitasatosporales</taxon>
        <taxon>Streptomycetaceae</taxon>
        <taxon>Streptomyces</taxon>
    </lineage>
</organism>
<gene>
    <name evidence="4" type="primary">zapE</name>
    <name evidence="4" type="ORF">GCM10022233_08180</name>
</gene>
<proteinExistence type="predicted"/>
<accession>A0ABP7UEJ0</accession>
<dbReference type="Pfam" id="PF03969">
    <property type="entry name" value="AFG1_ATPase"/>
    <property type="match status" value="2"/>
</dbReference>
<evidence type="ECO:0000313" key="5">
    <source>
        <dbReference type="Proteomes" id="UP001499984"/>
    </source>
</evidence>
<evidence type="ECO:0000256" key="3">
    <source>
        <dbReference type="SAM" id="MobiDB-lite"/>
    </source>
</evidence>
<dbReference type="InterPro" id="IPR005654">
    <property type="entry name" value="ATPase_AFG1-like"/>
</dbReference>
<dbReference type="Proteomes" id="UP001499984">
    <property type="component" value="Unassembled WGS sequence"/>
</dbReference>
<keyword evidence="5" id="KW-1185">Reference proteome</keyword>
<keyword evidence="4" id="KW-0132">Cell division</keyword>
<evidence type="ECO:0000256" key="2">
    <source>
        <dbReference type="ARBA" id="ARBA00022840"/>
    </source>
</evidence>